<evidence type="ECO:0000256" key="3">
    <source>
        <dbReference type="ARBA" id="ARBA00022764"/>
    </source>
</evidence>
<evidence type="ECO:0000313" key="8">
    <source>
        <dbReference type="EMBL" id="CAI3959505.1"/>
    </source>
</evidence>
<evidence type="ECO:0000313" key="9">
    <source>
        <dbReference type="Proteomes" id="UP001154255"/>
    </source>
</evidence>
<dbReference type="Pfam" id="PF07940">
    <property type="entry name" value="Hepar_II_III_C"/>
    <property type="match status" value="1"/>
</dbReference>
<dbReference type="InterPro" id="IPR008929">
    <property type="entry name" value="Chondroitin_lyas"/>
</dbReference>
<evidence type="ECO:0000259" key="6">
    <source>
        <dbReference type="Pfam" id="PF16889"/>
    </source>
</evidence>
<keyword evidence="3" id="KW-0574">Periplasm</keyword>
<evidence type="ECO:0000256" key="4">
    <source>
        <dbReference type="ARBA" id="ARBA00023239"/>
    </source>
</evidence>
<dbReference type="Proteomes" id="UP001154259">
    <property type="component" value="Unassembled WGS sequence"/>
</dbReference>
<dbReference type="EMBL" id="CAMXCS010000010">
    <property type="protein sequence ID" value="CAI3959505.1"/>
    <property type="molecule type" value="Genomic_DNA"/>
</dbReference>
<dbReference type="Gene3D" id="2.70.98.70">
    <property type="match status" value="1"/>
</dbReference>
<sequence length="641" mass="72701">MALQSMLRKMRLSLARLPPVGYGKLPLNPAYFLRDLWNGNSIYGMHLTKGELIYKDYIIPLQPGLWGKQNIPVDGLCKIYDFSWLRDLREFGTDNARLCARALIVDWMSRPPNTQHKVAYRSDILGKRLINWLGHYDFFASSADEAFKRQFMHRVLIEGRYITAMLPPTAGSYYAFAMLKGVMAVSLCLPEQFDLSVKITRCLKNELANQILEDGVHIERNAEIQLMVLQDLVEIKLMYQLTKQRPPNELTSALDNLSRALRALRHGDGGLALFNGSNESNPQSIDRILFHATQKRVAMTNMTKGGYIRCYANRATLLVDSGTPADIGRRSKHAGCLSLEFSVGKQRVFVNCGAGETKTWRSILGCTAAHSVLDLNGTDSVEFVQGKVASHFEAVAKHHIEEGAHLLEMGHNGWLKRYGVIYQRIIYLSSNGQILKGEERIDGPQQYPFMVRFHLHPSIVVEEDFIEFVNGKPEHVYALMANNPHEGRQIWWFRFSGANARIEESVYFGSGSRVLSKQIVLYVTVPEKKNKDEVVSVQTELLSKTDETHEVDTQTVLAEQPEESSDYVAIFHNKNNDQGSWQESDPALHSETVLETTVPQETVISEPTENHEKEKHALETDNPIEEVDAPQIVRWALHRKL</sequence>
<comment type="caution">
    <text evidence="7">The sequence shown here is derived from an EMBL/GenBank/DDBJ whole genome shotgun (WGS) entry which is preliminary data.</text>
</comment>
<dbReference type="PANTHER" id="PTHR39210">
    <property type="entry name" value="HEPARIN-SULFATE LYASE"/>
    <property type="match status" value="1"/>
</dbReference>
<dbReference type="InterPro" id="IPR012480">
    <property type="entry name" value="Hepar_II_III_C"/>
</dbReference>
<keyword evidence="2" id="KW-0732">Signal</keyword>
<evidence type="ECO:0000313" key="10">
    <source>
        <dbReference type="Proteomes" id="UP001154259"/>
    </source>
</evidence>
<dbReference type="Gene3D" id="1.50.10.100">
    <property type="entry name" value="Chondroitin AC/alginate lyase"/>
    <property type="match status" value="1"/>
</dbReference>
<dbReference type="Pfam" id="PF16889">
    <property type="entry name" value="Hepar_II_III_N"/>
    <property type="match status" value="1"/>
</dbReference>
<evidence type="ECO:0000256" key="2">
    <source>
        <dbReference type="ARBA" id="ARBA00022729"/>
    </source>
</evidence>
<feature type="domain" description="Heparin-sulfate lyase N-terminal" evidence="6">
    <location>
        <begin position="105"/>
        <end position="244"/>
    </location>
</feature>
<dbReference type="AlphaFoldDB" id="A0A9W4X7R5"/>
<dbReference type="RefSeq" id="WP_271790630.1">
    <property type="nucleotide sequence ID" value="NZ_CAMXCM010000010.1"/>
</dbReference>
<reference evidence="7" key="1">
    <citation type="submission" date="2022-10" db="EMBL/GenBank/DDBJ databases">
        <authorList>
            <person name="Botero Cardona J."/>
        </authorList>
    </citation>
    <scope>NUCLEOTIDE SEQUENCE</scope>
    <source>
        <strain evidence="7">LMG 31819</strain>
        <strain evidence="8">R-53529</strain>
    </source>
</reference>
<name>A0A9W4X7R5_9PROT</name>
<comment type="subcellular location">
    <subcellularLocation>
        <location evidence="1">Periplasm</location>
    </subcellularLocation>
</comment>
<protein>
    <submittedName>
        <fullName evidence="7">Heparinase superfamily</fullName>
    </submittedName>
</protein>
<evidence type="ECO:0000313" key="7">
    <source>
        <dbReference type="EMBL" id="CAI3957456.1"/>
    </source>
</evidence>
<dbReference type="GO" id="GO:0016829">
    <property type="term" value="F:lyase activity"/>
    <property type="evidence" value="ECO:0007669"/>
    <property type="project" value="UniProtKB-KW"/>
</dbReference>
<dbReference type="PANTHER" id="PTHR39210:SF1">
    <property type="entry name" value="HEPARIN-SULFATE LYASE"/>
    <property type="match status" value="1"/>
</dbReference>
<evidence type="ECO:0000259" key="5">
    <source>
        <dbReference type="Pfam" id="PF07940"/>
    </source>
</evidence>
<keyword evidence="4" id="KW-0456">Lyase</keyword>
<keyword evidence="10" id="KW-1185">Reference proteome</keyword>
<evidence type="ECO:0000256" key="1">
    <source>
        <dbReference type="ARBA" id="ARBA00004418"/>
    </source>
</evidence>
<gene>
    <name evidence="8" type="ORF">R53529_LOCUS2211</name>
    <name evidence="7" type="ORF">R53530_LOCUS2208</name>
</gene>
<dbReference type="EMBL" id="CAMXCM010000010">
    <property type="protein sequence ID" value="CAI3957456.1"/>
    <property type="molecule type" value="Genomic_DNA"/>
</dbReference>
<feature type="domain" description="Heparinase II/III-like C-terminal" evidence="5">
    <location>
        <begin position="298"/>
        <end position="525"/>
    </location>
</feature>
<proteinExistence type="predicted"/>
<dbReference type="Proteomes" id="UP001154255">
    <property type="component" value="Unassembled WGS sequence"/>
</dbReference>
<accession>A0A9W4X7R5</accession>
<dbReference type="InterPro" id="IPR031680">
    <property type="entry name" value="Hepar_II_III_N"/>
</dbReference>
<organism evidence="7 9">
    <name type="scientific">Commensalibacter communis</name>
    <dbReference type="NCBI Taxonomy" id="2972786"/>
    <lineage>
        <taxon>Bacteria</taxon>
        <taxon>Pseudomonadati</taxon>
        <taxon>Pseudomonadota</taxon>
        <taxon>Alphaproteobacteria</taxon>
        <taxon>Acetobacterales</taxon>
        <taxon>Acetobacteraceae</taxon>
    </lineage>
</organism>
<dbReference type="GO" id="GO:0042597">
    <property type="term" value="C:periplasmic space"/>
    <property type="evidence" value="ECO:0007669"/>
    <property type="project" value="UniProtKB-SubCell"/>
</dbReference>